<comment type="caution">
    <text evidence="1">The sequence shown here is derived from an EMBL/GenBank/DDBJ whole genome shotgun (WGS) entry which is preliminary data.</text>
</comment>
<protein>
    <submittedName>
        <fullName evidence="1">Uncharacterized protein</fullName>
    </submittedName>
</protein>
<sequence>MTTDQPAIMFDFKKSRIRIHKNTLHALDNPAYVLLLINPIDRLIAVKANDGTDARAHRVGMRASKNKSFEIYSMALLDKLRLCSEWDEKQSYRILGNRIEEQDLVQFKINESFQYVNDRDESDEAGS</sequence>
<gene>
    <name evidence="1" type="ORF">SDC9_180470</name>
</gene>
<evidence type="ECO:0000313" key="1">
    <source>
        <dbReference type="EMBL" id="MPN32987.1"/>
    </source>
</evidence>
<reference evidence="1" key="1">
    <citation type="submission" date="2019-08" db="EMBL/GenBank/DDBJ databases">
        <authorList>
            <person name="Kucharzyk K."/>
            <person name="Murdoch R.W."/>
            <person name="Higgins S."/>
            <person name="Loffler F."/>
        </authorList>
    </citation>
    <scope>NUCLEOTIDE SEQUENCE</scope>
</reference>
<dbReference type="AlphaFoldDB" id="A0A645H1T0"/>
<dbReference type="EMBL" id="VSSQ01085274">
    <property type="protein sequence ID" value="MPN32987.1"/>
    <property type="molecule type" value="Genomic_DNA"/>
</dbReference>
<name>A0A645H1T0_9ZZZZ</name>
<organism evidence="1">
    <name type="scientific">bioreactor metagenome</name>
    <dbReference type="NCBI Taxonomy" id="1076179"/>
    <lineage>
        <taxon>unclassified sequences</taxon>
        <taxon>metagenomes</taxon>
        <taxon>ecological metagenomes</taxon>
    </lineage>
</organism>
<accession>A0A645H1T0</accession>
<proteinExistence type="predicted"/>